<evidence type="ECO:0000256" key="1">
    <source>
        <dbReference type="SAM" id="MobiDB-lite"/>
    </source>
</evidence>
<feature type="region of interest" description="Disordered" evidence="1">
    <location>
        <begin position="12"/>
        <end position="43"/>
    </location>
</feature>
<evidence type="ECO:0000313" key="2">
    <source>
        <dbReference type="Proteomes" id="UP000095287"/>
    </source>
</evidence>
<accession>A0A1I7Z6R1</accession>
<feature type="compositionally biased region" description="Low complexity" evidence="1">
    <location>
        <begin position="93"/>
        <end position="104"/>
    </location>
</feature>
<evidence type="ECO:0000313" key="3">
    <source>
        <dbReference type="WBParaSite" id="L893_g23385.t1"/>
    </source>
</evidence>
<name>A0A1I7Z6R1_9BILA</name>
<protein>
    <submittedName>
        <fullName evidence="3">Uncharacterized protein</fullName>
    </submittedName>
</protein>
<reference evidence="3" key="1">
    <citation type="submission" date="2016-11" db="UniProtKB">
        <authorList>
            <consortium name="WormBaseParasite"/>
        </authorList>
    </citation>
    <scope>IDENTIFICATION</scope>
</reference>
<feature type="compositionally biased region" description="Basic and acidic residues" evidence="1">
    <location>
        <begin position="18"/>
        <end position="43"/>
    </location>
</feature>
<dbReference type="AlphaFoldDB" id="A0A1I7Z6R1"/>
<dbReference type="Proteomes" id="UP000095287">
    <property type="component" value="Unplaced"/>
</dbReference>
<sequence>MIKKVLNRLLTGDQTGQRVKERPFKDLPKRAADTDISRESVTDPRHTHTLFLSRLLLLFVLLRASLTNTSSTIPRRQFLPAAIIPRRRRLRHQSPPNSQQQPQQ</sequence>
<keyword evidence="2" id="KW-1185">Reference proteome</keyword>
<organism evidence="2 3">
    <name type="scientific">Steinernema glaseri</name>
    <dbReference type="NCBI Taxonomy" id="37863"/>
    <lineage>
        <taxon>Eukaryota</taxon>
        <taxon>Metazoa</taxon>
        <taxon>Ecdysozoa</taxon>
        <taxon>Nematoda</taxon>
        <taxon>Chromadorea</taxon>
        <taxon>Rhabditida</taxon>
        <taxon>Tylenchina</taxon>
        <taxon>Panagrolaimomorpha</taxon>
        <taxon>Strongyloidoidea</taxon>
        <taxon>Steinernematidae</taxon>
        <taxon>Steinernema</taxon>
    </lineage>
</organism>
<dbReference type="WBParaSite" id="L893_g23385.t1">
    <property type="protein sequence ID" value="L893_g23385.t1"/>
    <property type="gene ID" value="L893_g23385"/>
</dbReference>
<proteinExistence type="predicted"/>
<feature type="region of interest" description="Disordered" evidence="1">
    <location>
        <begin position="84"/>
        <end position="104"/>
    </location>
</feature>